<accession>A0A239ANJ8</accession>
<dbReference type="PROSITE" id="PS51257">
    <property type="entry name" value="PROKAR_LIPOPROTEIN"/>
    <property type="match status" value="1"/>
</dbReference>
<feature type="signal peptide" evidence="1">
    <location>
        <begin position="1"/>
        <end position="20"/>
    </location>
</feature>
<proteinExistence type="predicted"/>
<dbReference type="GO" id="GO:0010181">
    <property type="term" value="F:FMN binding"/>
    <property type="evidence" value="ECO:0007669"/>
    <property type="project" value="InterPro"/>
</dbReference>
<feature type="domain" description="FMN-binding" evidence="2">
    <location>
        <begin position="47"/>
        <end position="122"/>
    </location>
</feature>
<evidence type="ECO:0000259" key="2">
    <source>
        <dbReference type="SMART" id="SM00900"/>
    </source>
</evidence>
<sequence length="123" mass="12729">MKVVRKSLIVILVLSMLALAACSSNTGAAQDPEGPYKNGTYTGVGKGFGGDIEVEVVIEGGNIAELNVISHDETTGISDAAFDGIKEQLLEKQSTEDIDTVSSATGTSNGLIEAITEALEQAE</sequence>
<keyword evidence="1" id="KW-0732">Signal</keyword>
<organism evidence="3 4">
    <name type="scientific">Anaerovirgula multivorans</name>
    <dbReference type="NCBI Taxonomy" id="312168"/>
    <lineage>
        <taxon>Bacteria</taxon>
        <taxon>Bacillati</taxon>
        <taxon>Bacillota</taxon>
        <taxon>Clostridia</taxon>
        <taxon>Peptostreptococcales</taxon>
        <taxon>Natronincolaceae</taxon>
        <taxon>Anaerovirgula</taxon>
    </lineage>
</organism>
<dbReference type="InterPro" id="IPR007329">
    <property type="entry name" value="FMN-bd"/>
</dbReference>
<gene>
    <name evidence="3" type="ORF">SAMN05446037_1002157</name>
</gene>
<dbReference type="AlphaFoldDB" id="A0A239ANJ8"/>
<dbReference type="Pfam" id="PF04205">
    <property type="entry name" value="FMN_bind"/>
    <property type="match status" value="1"/>
</dbReference>
<dbReference type="SMART" id="SM00900">
    <property type="entry name" value="FMN_bind"/>
    <property type="match status" value="1"/>
</dbReference>
<reference evidence="3 4" key="1">
    <citation type="submission" date="2017-06" db="EMBL/GenBank/DDBJ databases">
        <authorList>
            <person name="Kim H.J."/>
            <person name="Triplett B.A."/>
        </authorList>
    </citation>
    <scope>NUCLEOTIDE SEQUENCE [LARGE SCALE GENOMIC DNA]</scope>
    <source>
        <strain evidence="3 4">SCA</strain>
    </source>
</reference>
<keyword evidence="4" id="KW-1185">Reference proteome</keyword>
<feature type="chain" id="PRO_5039103287" evidence="1">
    <location>
        <begin position="21"/>
        <end position="123"/>
    </location>
</feature>
<protein>
    <submittedName>
        <fullName evidence="3">FMN-binding domain-containing protein</fullName>
    </submittedName>
</protein>
<dbReference type="EMBL" id="FZOJ01000002">
    <property type="protein sequence ID" value="SNR97100.1"/>
    <property type="molecule type" value="Genomic_DNA"/>
</dbReference>
<evidence type="ECO:0000313" key="4">
    <source>
        <dbReference type="Proteomes" id="UP000198304"/>
    </source>
</evidence>
<evidence type="ECO:0000313" key="3">
    <source>
        <dbReference type="EMBL" id="SNR97100.1"/>
    </source>
</evidence>
<dbReference type="Proteomes" id="UP000198304">
    <property type="component" value="Unassembled WGS sequence"/>
</dbReference>
<dbReference type="GO" id="GO:0016020">
    <property type="term" value="C:membrane"/>
    <property type="evidence" value="ECO:0007669"/>
    <property type="project" value="InterPro"/>
</dbReference>
<dbReference type="RefSeq" id="WP_089281347.1">
    <property type="nucleotide sequence ID" value="NZ_FZOJ01000002.1"/>
</dbReference>
<name>A0A239ANJ8_9FIRM</name>
<dbReference type="OrthoDB" id="9806398at2"/>
<evidence type="ECO:0000256" key="1">
    <source>
        <dbReference type="SAM" id="SignalP"/>
    </source>
</evidence>
<dbReference type="Gene3D" id="3.90.1010.20">
    <property type="match status" value="1"/>
</dbReference>